<dbReference type="EMBL" id="AP027742">
    <property type="protein sequence ID" value="BDZ77380.1"/>
    <property type="molecule type" value="Genomic_DNA"/>
</dbReference>
<dbReference type="RefSeq" id="WP_316264429.1">
    <property type="nucleotide sequence ID" value="NZ_AP027742.1"/>
</dbReference>
<dbReference type="GO" id="GO:0016787">
    <property type="term" value="F:hydrolase activity"/>
    <property type="evidence" value="ECO:0007669"/>
    <property type="project" value="UniProtKB-KW"/>
</dbReference>
<dbReference type="Gene3D" id="3.60.15.10">
    <property type="entry name" value="Ribonuclease Z/Hydroxyacylglutathione hydrolase-like"/>
    <property type="match status" value="1"/>
</dbReference>
<organism evidence="1 2">
    <name type="scientific">Claveliimonas bilis</name>
    <dbReference type="NCBI Taxonomy" id="3028070"/>
    <lineage>
        <taxon>Bacteria</taxon>
        <taxon>Bacillati</taxon>
        <taxon>Bacillota</taxon>
        <taxon>Clostridia</taxon>
        <taxon>Lachnospirales</taxon>
        <taxon>Lachnospiraceae</taxon>
        <taxon>Claveliimonas</taxon>
    </lineage>
</organism>
<dbReference type="Proteomes" id="UP001305815">
    <property type="component" value="Chromosome"/>
</dbReference>
<dbReference type="PANTHER" id="PTHR42967:SF1">
    <property type="entry name" value="MBL FOLD METALLO-HYDROLASE"/>
    <property type="match status" value="1"/>
</dbReference>
<accession>A0ABN6Z2S2</accession>
<proteinExistence type="predicted"/>
<gene>
    <name evidence="1" type="ORF">Lac1_15630</name>
</gene>
<sequence length="248" mass="29502">MQDMKITYIGHSGFAVRWDGHAAVFDYFQGEVPEFEKDTKIYVFASHAHYDHFQPCIFEWASKYPDITYILSSDIKYRIPEEISAEQVYYMKPGRRLELEEDCPVAVRTLKSTDEGVAFLIRIGERIIYHAGDLNWWHWEEESPRYNKLMMQSYQREIEKLEGRHIDVAFVPADPRQGEQYYWGLDWFMKHTDTANVFPMHNGQEHEVYERLMVQPETESYREHIMHITGKNQIFEVAFPENGTARTE</sequence>
<keyword evidence="2" id="KW-1185">Reference proteome</keyword>
<evidence type="ECO:0000313" key="1">
    <source>
        <dbReference type="EMBL" id="BDZ77380.1"/>
    </source>
</evidence>
<protein>
    <submittedName>
        <fullName evidence="1">Hydrolase</fullName>
    </submittedName>
</protein>
<keyword evidence="1" id="KW-0378">Hydrolase</keyword>
<evidence type="ECO:0000313" key="2">
    <source>
        <dbReference type="Proteomes" id="UP001305815"/>
    </source>
</evidence>
<dbReference type="Pfam" id="PF13483">
    <property type="entry name" value="Lactamase_B_3"/>
    <property type="match status" value="1"/>
</dbReference>
<name>A0ABN6Z2S2_9FIRM</name>
<dbReference type="PANTHER" id="PTHR42967">
    <property type="entry name" value="METAL DEPENDENT HYDROLASE"/>
    <property type="match status" value="1"/>
</dbReference>
<reference evidence="2" key="1">
    <citation type="journal article" date="2023" name="Int. J. Syst. Evol. Microbiol.">
        <title>Claveliimonas bilis gen. nov., sp. nov., deoxycholic acid-producing bacteria isolated from human faeces, and reclassification of Sellimonas monacensis Zenner et al. 2021 as Claveliimonas monacensis comb. nov.</title>
        <authorList>
            <person name="Hisatomi A."/>
            <person name="Kastawa N.W.E.P.G."/>
            <person name="Song I."/>
            <person name="Ohkuma M."/>
            <person name="Fukiya S."/>
            <person name="Sakamoto M."/>
        </authorList>
    </citation>
    <scope>NUCLEOTIDE SEQUENCE [LARGE SCALE GENOMIC DNA]</scope>
    <source>
        <strain evidence="2">12BBH14</strain>
    </source>
</reference>
<dbReference type="SUPFAM" id="SSF56281">
    <property type="entry name" value="Metallo-hydrolase/oxidoreductase"/>
    <property type="match status" value="1"/>
</dbReference>
<dbReference type="InterPro" id="IPR036866">
    <property type="entry name" value="RibonucZ/Hydroxyglut_hydro"/>
</dbReference>